<dbReference type="SUPFAM" id="SSF56601">
    <property type="entry name" value="beta-lactamase/transpeptidase-like"/>
    <property type="match status" value="1"/>
</dbReference>
<dbReference type="Pfam" id="PF13354">
    <property type="entry name" value="Beta-lactamase2"/>
    <property type="match status" value="2"/>
</dbReference>
<comment type="caution">
    <text evidence="3">The sequence shown here is derived from an EMBL/GenBank/DDBJ whole genome shotgun (WGS) entry which is preliminary data.</text>
</comment>
<dbReference type="GO" id="GO:0046677">
    <property type="term" value="P:response to antibiotic"/>
    <property type="evidence" value="ECO:0007669"/>
    <property type="project" value="InterPro"/>
</dbReference>
<dbReference type="InterPro" id="IPR000871">
    <property type="entry name" value="Beta-lactam_class-A"/>
</dbReference>
<reference evidence="3 4" key="1">
    <citation type="submission" date="2020-07" db="EMBL/GenBank/DDBJ databases">
        <title>isolation of Luteimonas sp. SJ-16.</title>
        <authorList>
            <person name="Huang X.-X."/>
            <person name="Xu L."/>
            <person name="Sun J.-Q."/>
        </authorList>
    </citation>
    <scope>NUCLEOTIDE SEQUENCE [LARGE SCALE GENOMIC DNA]</scope>
    <source>
        <strain evidence="3 4">SJ-16</strain>
    </source>
</reference>
<comment type="catalytic activity">
    <reaction evidence="1">
        <text>a beta-lactam + H2O = a substituted beta-amino acid</text>
        <dbReference type="Rhea" id="RHEA:20401"/>
        <dbReference type="ChEBI" id="CHEBI:15377"/>
        <dbReference type="ChEBI" id="CHEBI:35627"/>
        <dbReference type="ChEBI" id="CHEBI:140347"/>
        <dbReference type="EC" id="3.5.2.6"/>
    </reaction>
</comment>
<accession>A0A7Z0QSG6</accession>
<feature type="domain" description="Beta-lactamase class A catalytic" evidence="2">
    <location>
        <begin position="67"/>
        <end position="178"/>
    </location>
</feature>
<organism evidence="3 4">
    <name type="scientific">Luteimonas deserti</name>
    <dbReference type="NCBI Taxonomy" id="2752306"/>
    <lineage>
        <taxon>Bacteria</taxon>
        <taxon>Pseudomonadati</taxon>
        <taxon>Pseudomonadota</taxon>
        <taxon>Gammaproteobacteria</taxon>
        <taxon>Lysobacterales</taxon>
        <taxon>Lysobacteraceae</taxon>
        <taxon>Luteimonas</taxon>
    </lineage>
</organism>
<feature type="domain" description="Beta-lactamase class A catalytic" evidence="2">
    <location>
        <begin position="218"/>
        <end position="337"/>
    </location>
</feature>
<dbReference type="EMBL" id="JACCJZ010000013">
    <property type="protein sequence ID" value="NYZ62185.1"/>
    <property type="molecule type" value="Genomic_DNA"/>
</dbReference>
<evidence type="ECO:0000313" key="4">
    <source>
        <dbReference type="Proteomes" id="UP000589896"/>
    </source>
</evidence>
<dbReference type="PANTHER" id="PTHR35333:SF4">
    <property type="entry name" value="SLR0121 PROTEIN"/>
    <property type="match status" value="1"/>
</dbReference>
<dbReference type="Gene3D" id="3.40.710.10">
    <property type="entry name" value="DD-peptidase/beta-lactamase superfamily"/>
    <property type="match status" value="1"/>
</dbReference>
<name>A0A7Z0QSG6_9GAMM</name>
<protein>
    <submittedName>
        <fullName evidence="3">Serine hydrolase</fullName>
    </submittedName>
</protein>
<dbReference type="InterPro" id="IPR012338">
    <property type="entry name" value="Beta-lactam/transpept-like"/>
</dbReference>
<keyword evidence="4" id="KW-1185">Reference proteome</keyword>
<dbReference type="PANTHER" id="PTHR35333">
    <property type="entry name" value="BETA-LACTAMASE"/>
    <property type="match status" value="1"/>
</dbReference>
<keyword evidence="3" id="KW-0378">Hydrolase</keyword>
<dbReference type="GO" id="GO:0008800">
    <property type="term" value="F:beta-lactamase activity"/>
    <property type="evidence" value="ECO:0007669"/>
    <property type="project" value="UniProtKB-EC"/>
</dbReference>
<dbReference type="GO" id="GO:0030655">
    <property type="term" value="P:beta-lactam antibiotic catabolic process"/>
    <property type="evidence" value="ECO:0007669"/>
    <property type="project" value="InterPro"/>
</dbReference>
<dbReference type="Proteomes" id="UP000589896">
    <property type="component" value="Unassembled WGS sequence"/>
</dbReference>
<evidence type="ECO:0000259" key="2">
    <source>
        <dbReference type="Pfam" id="PF13354"/>
    </source>
</evidence>
<proteinExistence type="predicted"/>
<gene>
    <name evidence="3" type="ORF">H0E82_05345</name>
</gene>
<dbReference type="PROSITE" id="PS51257">
    <property type="entry name" value="PROKAR_LIPOPROTEIN"/>
    <property type="match status" value="1"/>
</dbReference>
<sequence>MTRSAAGLVFAALLTLAGCRGGEPPTPDDPVQAAAVDAAASTTAAWVDALDAEVGRIDAAMPGDFGVYIRHFGPDPGTLDRGDDRAWYLSSTIKIPVAVAVLEQVDAGALSLDQELTLAESDFVDGAGDMLSYKPGARFSVGDLLQKSLRDSDSTATDMLIRLVGESSLNRRIRAWAGDGFGPVTTILQVRYDAYGPVHPGVAGLDNMAIVRLRNAEAGEARLDALARELGVARDALDAESLEAVFDRYYEGDRNQARLAAFATLLERLVAGELLSPESTRLMLGHMRSIRTGDRRLSAGLPPETDFAQKTGTQLRRACNVGVVDPERGREGATVVLACAEDFEGLAQAEQAFQALGRALGATVLAAPNAAH</sequence>
<evidence type="ECO:0000313" key="3">
    <source>
        <dbReference type="EMBL" id="NYZ62185.1"/>
    </source>
</evidence>
<dbReference type="InterPro" id="IPR045155">
    <property type="entry name" value="Beta-lactam_cat"/>
</dbReference>
<evidence type="ECO:0000256" key="1">
    <source>
        <dbReference type="ARBA" id="ARBA00001526"/>
    </source>
</evidence>
<dbReference type="AlphaFoldDB" id="A0A7Z0QSG6"/>